<dbReference type="InterPro" id="IPR004895">
    <property type="entry name" value="Prenylated_rab_accept_PRA1"/>
</dbReference>
<dbReference type="GO" id="GO:0005794">
    <property type="term" value="C:Golgi apparatus"/>
    <property type="evidence" value="ECO:0007669"/>
    <property type="project" value="TreeGrafter"/>
</dbReference>
<proteinExistence type="inferred from homology"/>
<sequence>MTDFLPKPSSSSTPEETNNTTNAASSSDNSRNAVMTFFSDRLPTGAEIRQRLFQVWSNSQPWNEFLNTSQMNLPPFSELRDRLQQNLTHYGHNYAVILLVLSGITVLVSPFAILGLFTIFAAYLYLFVLHPEALVLGSLQLDNRAKSVFLLVFALLLLGLTGAGATFTSLVAVVALIALVHATVRKPPGEADFETSYTPAVV</sequence>
<comment type="caution">
    <text evidence="7">The sequence shown here is derived from an EMBL/GenBank/DDBJ whole genome shotgun (WGS) entry which is preliminary data.</text>
</comment>
<protein>
    <recommendedName>
        <fullName evidence="5">PRA1 family protein</fullName>
    </recommendedName>
</protein>
<feature type="transmembrane region" description="Helical" evidence="5">
    <location>
        <begin position="148"/>
        <end position="180"/>
    </location>
</feature>
<organism evidence="7 8">
    <name type="scientific">Galdieria yellowstonensis</name>
    <dbReference type="NCBI Taxonomy" id="3028027"/>
    <lineage>
        <taxon>Eukaryota</taxon>
        <taxon>Rhodophyta</taxon>
        <taxon>Bangiophyceae</taxon>
        <taxon>Galdieriales</taxon>
        <taxon>Galdieriaceae</taxon>
        <taxon>Galdieria</taxon>
    </lineage>
</organism>
<keyword evidence="8" id="KW-1185">Reference proteome</keyword>
<feature type="compositionally biased region" description="Low complexity" evidence="6">
    <location>
        <begin position="8"/>
        <end position="28"/>
    </location>
</feature>
<keyword evidence="2 5" id="KW-0812">Transmembrane</keyword>
<comment type="subcellular location">
    <subcellularLocation>
        <location evidence="1 5">Membrane</location>
        <topology evidence="1 5">Multi-pass membrane protein</topology>
    </subcellularLocation>
</comment>
<name>A0AAV9I4Z4_9RHOD</name>
<comment type="similarity">
    <text evidence="5">Belongs to the PRA1 family.</text>
</comment>
<evidence type="ECO:0000313" key="7">
    <source>
        <dbReference type="EMBL" id="KAK4522832.1"/>
    </source>
</evidence>
<accession>A0AAV9I4Z4</accession>
<dbReference type="Proteomes" id="UP001300502">
    <property type="component" value="Unassembled WGS sequence"/>
</dbReference>
<dbReference type="PANTHER" id="PTHR19317">
    <property type="entry name" value="PRENYLATED RAB ACCEPTOR 1-RELATED"/>
    <property type="match status" value="1"/>
</dbReference>
<dbReference type="AlphaFoldDB" id="A0AAV9I4Z4"/>
<dbReference type="Pfam" id="PF03208">
    <property type="entry name" value="PRA1"/>
    <property type="match status" value="1"/>
</dbReference>
<evidence type="ECO:0000256" key="6">
    <source>
        <dbReference type="SAM" id="MobiDB-lite"/>
    </source>
</evidence>
<dbReference type="PANTHER" id="PTHR19317:SF0">
    <property type="entry name" value="PRENYLATED RAB ACCEPTOR PROTEIN 1"/>
    <property type="match status" value="1"/>
</dbReference>
<dbReference type="GO" id="GO:0016020">
    <property type="term" value="C:membrane"/>
    <property type="evidence" value="ECO:0007669"/>
    <property type="project" value="UniProtKB-SubCell"/>
</dbReference>
<keyword evidence="4 5" id="KW-0472">Membrane</keyword>
<feature type="transmembrane region" description="Helical" evidence="5">
    <location>
        <begin position="95"/>
        <end position="128"/>
    </location>
</feature>
<evidence type="ECO:0000256" key="2">
    <source>
        <dbReference type="ARBA" id="ARBA00022692"/>
    </source>
</evidence>
<reference evidence="7 8" key="1">
    <citation type="submission" date="2022-07" db="EMBL/GenBank/DDBJ databases">
        <title>Genome-wide signatures of adaptation to extreme environments.</title>
        <authorList>
            <person name="Cho C.H."/>
            <person name="Yoon H.S."/>
        </authorList>
    </citation>
    <scope>NUCLEOTIDE SEQUENCE [LARGE SCALE GENOMIC DNA]</scope>
    <source>
        <strain evidence="7 8">108.79 E11</strain>
    </source>
</reference>
<gene>
    <name evidence="7" type="ORF">GAYE_PCTG30G0722</name>
</gene>
<evidence type="ECO:0000256" key="3">
    <source>
        <dbReference type="ARBA" id="ARBA00022989"/>
    </source>
</evidence>
<evidence type="ECO:0000313" key="8">
    <source>
        <dbReference type="Proteomes" id="UP001300502"/>
    </source>
</evidence>
<evidence type="ECO:0000256" key="1">
    <source>
        <dbReference type="ARBA" id="ARBA00004141"/>
    </source>
</evidence>
<feature type="region of interest" description="Disordered" evidence="6">
    <location>
        <begin position="1"/>
        <end position="28"/>
    </location>
</feature>
<dbReference type="EMBL" id="JANCYU010000008">
    <property type="protein sequence ID" value="KAK4522832.1"/>
    <property type="molecule type" value="Genomic_DNA"/>
</dbReference>
<keyword evidence="3 5" id="KW-1133">Transmembrane helix</keyword>
<evidence type="ECO:0000256" key="4">
    <source>
        <dbReference type="ARBA" id="ARBA00023136"/>
    </source>
</evidence>
<evidence type="ECO:0000256" key="5">
    <source>
        <dbReference type="RuleBase" id="RU363107"/>
    </source>
</evidence>